<organism evidence="1">
    <name type="scientific">metagenome</name>
    <dbReference type="NCBI Taxonomy" id="256318"/>
    <lineage>
        <taxon>unclassified sequences</taxon>
        <taxon>metagenomes</taxon>
    </lineage>
</organism>
<reference evidence="1" key="1">
    <citation type="submission" date="2015-08" db="EMBL/GenBank/DDBJ databases">
        <authorList>
            <person name="Babu N.S."/>
            <person name="Beckwith C.J."/>
            <person name="Beseler K.G."/>
            <person name="Brison A."/>
            <person name="Carone J.V."/>
            <person name="Caskin T.P."/>
            <person name="Diamond M."/>
            <person name="Durham M.E."/>
            <person name="Foxe J.M."/>
            <person name="Go M."/>
            <person name="Henderson B.A."/>
            <person name="Jones I.B."/>
            <person name="McGettigan J.A."/>
            <person name="Micheletti S.J."/>
            <person name="Nasrallah M.E."/>
            <person name="Ortiz D."/>
            <person name="Piller C.R."/>
            <person name="Privatt S.R."/>
            <person name="Schneider S.L."/>
            <person name="Sharp S."/>
            <person name="Smith T.C."/>
            <person name="Stanton J.D."/>
            <person name="Ullery H.E."/>
            <person name="Wilson R.J."/>
            <person name="Serrano M.G."/>
            <person name="Buck G."/>
            <person name="Lee V."/>
            <person name="Wang Y."/>
            <person name="Carvalho R."/>
            <person name="Voegtly L."/>
            <person name="Shi R."/>
            <person name="Duckworth R."/>
            <person name="Johnson A."/>
            <person name="Loviza R."/>
            <person name="Walstead R."/>
            <person name="Shah Z."/>
            <person name="Kiflezghi M."/>
            <person name="Wade K."/>
            <person name="Ball S.L."/>
            <person name="Bradley K.W."/>
            <person name="Asai D.J."/>
            <person name="Bowman C.A."/>
            <person name="Russell D.A."/>
            <person name="Pope W.H."/>
            <person name="Jacobs-Sera D."/>
            <person name="Hendrix R.W."/>
            <person name="Hatfull G.F."/>
        </authorList>
    </citation>
    <scope>NUCLEOTIDE SEQUENCE</scope>
</reference>
<accession>A0A2P2C5U8</accession>
<proteinExistence type="predicted"/>
<gene>
    <name evidence="1" type="ORF">NOCA2310175</name>
</gene>
<name>A0A2P2C5U8_9ZZZZ</name>
<dbReference type="AlphaFoldDB" id="A0A2P2C5U8"/>
<sequence length="170" mass="18137">MTAELDGPLSVPRRFVTPRPLTESELCTLRAVADALIPAAGDNPAATQEPGLDDMLVTAAHARADAFVEITEALATLRDLTPADLDTELRRLHAEDEGVFQPLSAVVAGAWLLLPTVRARIGYAGQKADPAPLELAVDEISSGILDDVLERGPIFRPVEPSTDHSPTQED</sequence>
<dbReference type="EMBL" id="CZKA01000025">
    <property type="protein sequence ID" value="CUR56132.1"/>
    <property type="molecule type" value="Genomic_DNA"/>
</dbReference>
<evidence type="ECO:0000313" key="1">
    <source>
        <dbReference type="EMBL" id="CUR56132.1"/>
    </source>
</evidence>
<protein>
    <submittedName>
        <fullName evidence="1">Uncharacterized protein</fullName>
    </submittedName>
</protein>